<dbReference type="EMBL" id="UINC01187079">
    <property type="protein sequence ID" value="SVD99606.1"/>
    <property type="molecule type" value="Genomic_DNA"/>
</dbReference>
<proteinExistence type="predicted"/>
<evidence type="ECO:0000313" key="2">
    <source>
        <dbReference type="EMBL" id="SVD99606.1"/>
    </source>
</evidence>
<organism evidence="2">
    <name type="scientific">marine metagenome</name>
    <dbReference type="NCBI Taxonomy" id="408172"/>
    <lineage>
        <taxon>unclassified sequences</taxon>
        <taxon>metagenomes</taxon>
        <taxon>ecological metagenomes</taxon>
    </lineage>
</organism>
<protein>
    <submittedName>
        <fullName evidence="2">Uncharacterized protein</fullName>
    </submittedName>
</protein>
<name>A0A382ZVD7_9ZZZZ</name>
<feature type="region of interest" description="Disordered" evidence="1">
    <location>
        <begin position="1"/>
        <end position="29"/>
    </location>
</feature>
<gene>
    <name evidence="2" type="ORF">METZ01_LOCUS452460</name>
</gene>
<feature type="non-terminal residue" evidence="2">
    <location>
        <position position="1"/>
    </location>
</feature>
<sequence length="29" mass="3361">KYPEYKKAYEGFRAQQTADGEAKQDLPEV</sequence>
<evidence type="ECO:0000256" key="1">
    <source>
        <dbReference type="SAM" id="MobiDB-lite"/>
    </source>
</evidence>
<dbReference type="AlphaFoldDB" id="A0A382ZVD7"/>
<feature type="compositionally biased region" description="Basic and acidic residues" evidence="1">
    <location>
        <begin position="20"/>
        <end position="29"/>
    </location>
</feature>
<feature type="compositionally biased region" description="Basic and acidic residues" evidence="1">
    <location>
        <begin position="1"/>
        <end position="10"/>
    </location>
</feature>
<reference evidence="2" key="1">
    <citation type="submission" date="2018-05" db="EMBL/GenBank/DDBJ databases">
        <authorList>
            <person name="Lanie J.A."/>
            <person name="Ng W.-L."/>
            <person name="Kazmierczak K.M."/>
            <person name="Andrzejewski T.M."/>
            <person name="Davidsen T.M."/>
            <person name="Wayne K.J."/>
            <person name="Tettelin H."/>
            <person name="Glass J.I."/>
            <person name="Rusch D."/>
            <person name="Podicherti R."/>
            <person name="Tsui H.-C.T."/>
            <person name="Winkler M.E."/>
        </authorList>
    </citation>
    <scope>NUCLEOTIDE SEQUENCE</scope>
</reference>
<accession>A0A382ZVD7</accession>